<reference evidence="2" key="1">
    <citation type="submission" date="2020-10" db="EMBL/GenBank/DDBJ databases">
        <authorList>
            <person name="Gilroy R."/>
        </authorList>
    </citation>
    <scope>NUCLEOTIDE SEQUENCE</scope>
    <source>
        <strain evidence="2">CHK160-1198</strain>
    </source>
</reference>
<dbReference type="Proteomes" id="UP000824099">
    <property type="component" value="Unassembled WGS sequence"/>
</dbReference>
<reference evidence="2" key="2">
    <citation type="journal article" date="2021" name="PeerJ">
        <title>Extensive microbial diversity within the chicken gut microbiome revealed by metagenomics and culture.</title>
        <authorList>
            <person name="Gilroy R."/>
            <person name="Ravi A."/>
            <person name="Getino M."/>
            <person name="Pursley I."/>
            <person name="Horton D.L."/>
            <person name="Alikhan N.F."/>
            <person name="Baker D."/>
            <person name="Gharbi K."/>
            <person name="Hall N."/>
            <person name="Watson M."/>
            <person name="Adriaenssens E.M."/>
            <person name="Foster-Nyarko E."/>
            <person name="Jarju S."/>
            <person name="Secka A."/>
            <person name="Antonio M."/>
            <person name="Oren A."/>
            <person name="Chaudhuri R.R."/>
            <person name="La Ragione R."/>
            <person name="Hildebrand F."/>
            <person name="Pallen M.J."/>
        </authorList>
    </citation>
    <scope>NUCLEOTIDE SEQUENCE</scope>
    <source>
        <strain evidence="2">CHK160-1198</strain>
    </source>
</reference>
<evidence type="ECO:0008006" key="4">
    <source>
        <dbReference type="Google" id="ProtNLM"/>
    </source>
</evidence>
<evidence type="ECO:0000313" key="3">
    <source>
        <dbReference type="Proteomes" id="UP000824099"/>
    </source>
</evidence>
<feature type="signal peptide" evidence="1">
    <location>
        <begin position="1"/>
        <end position="25"/>
    </location>
</feature>
<organism evidence="2 3">
    <name type="scientific">Candidatus Avacidaminococcus intestinavium</name>
    <dbReference type="NCBI Taxonomy" id="2840684"/>
    <lineage>
        <taxon>Bacteria</taxon>
        <taxon>Bacillati</taxon>
        <taxon>Bacillota</taxon>
        <taxon>Negativicutes</taxon>
        <taxon>Acidaminococcales</taxon>
        <taxon>Acidaminococcaceae</taxon>
        <taxon>Acidaminococcaceae incertae sedis</taxon>
        <taxon>Candidatus Avacidaminococcus</taxon>
    </lineage>
</organism>
<proteinExistence type="predicted"/>
<evidence type="ECO:0000256" key="1">
    <source>
        <dbReference type="SAM" id="SignalP"/>
    </source>
</evidence>
<dbReference type="AlphaFoldDB" id="A0A9D1MP24"/>
<feature type="chain" id="PRO_5039213849" description="SLH domain-containing protein" evidence="1">
    <location>
        <begin position="26"/>
        <end position="198"/>
    </location>
</feature>
<comment type="caution">
    <text evidence="2">The sequence shown here is derived from an EMBL/GenBank/DDBJ whole genome shotgun (WGS) entry which is preliminary data.</text>
</comment>
<keyword evidence="1" id="KW-0732">Signal</keyword>
<protein>
    <recommendedName>
        <fullName evidence="4">SLH domain-containing protein</fullName>
    </recommendedName>
</protein>
<evidence type="ECO:0000313" key="2">
    <source>
        <dbReference type="EMBL" id="HIU64015.1"/>
    </source>
</evidence>
<gene>
    <name evidence="2" type="ORF">IAB06_03100</name>
</gene>
<sequence length="198" mass="21808">MKLDLKTALLVSCLASTAIFTPALAAKPLSTNLPLTSQHYEQIQKLEAMGYVKQILPGSKPFSRIAIAQLTIEASSTAKDKPTPQYIKDIIQQLETSFAKEIDMINGQITDTTPELKTITLETAYYGADSANYSYNSPAHKIGAKWQPFTHNNNGNRYDNNFNYSISAEVYGNLGHSTAISLTPRIGYSDNNNNKVNL</sequence>
<name>A0A9D1MP24_9FIRM</name>
<feature type="non-terminal residue" evidence="2">
    <location>
        <position position="198"/>
    </location>
</feature>
<dbReference type="EMBL" id="DVNI01000042">
    <property type="protein sequence ID" value="HIU64015.1"/>
    <property type="molecule type" value="Genomic_DNA"/>
</dbReference>
<accession>A0A9D1MP24</accession>